<dbReference type="EC" id="3.6.1.13" evidence="3"/>
<dbReference type="AlphaFoldDB" id="A0A366MCQ6"/>
<dbReference type="Pfam" id="PF00293">
    <property type="entry name" value="NUDIX"/>
    <property type="match status" value="1"/>
</dbReference>
<keyword evidence="1 3" id="KW-0378">Hydrolase</keyword>
<evidence type="ECO:0000313" key="3">
    <source>
        <dbReference type="EMBL" id="RBQ24026.1"/>
    </source>
</evidence>
<proteinExistence type="predicted"/>
<dbReference type="InterPro" id="IPR020476">
    <property type="entry name" value="Nudix_hydrolase"/>
</dbReference>
<dbReference type="GO" id="GO:0047631">
    <property type="term" value="F:ADP-ribose diphosphatase activity"/>
    <property type="evidence" value="ECO:0007669"/>
    <property type="project" value="UniProtKB-EC"/>
</dbReference>
<evidence type="ECO:0000259" key="2">
    <source>
        <dbReference type="PROSITE" id="PS51462"/>
    </source>
</evidence>
<evidence type="ECO:0000256" key="1">
    <source>
        <dbReference type="ARBA" id="ARBA00022801"/>
    </source>
</evidence>
<keyword evidence="4" id="KW-1185">Reference proteome</keyword>
<name>A0A366MCQ6_9EURY</name>
<dbReference type="PANTHER" id="PTHR43736">
    <property type="entry name" value="ADP-RIBOSE PYROPHOSPHATASE"/>
    <property type="match status" value="1"/>
</dbReference>
<reference evidence="3 4" key="1">
    <citation type="submission" date="2018-06" db="EMBL/GenBank/DDBJ databases">
        <title>Genomic insight into two independent archaeal endosymbiosis events.</title>
        <authorList>
            <person name="Lind A.E."/>
            <person name="Lewis W.H."/>
            <person name="Spang A."/>
            <person name="Guy L."/>
            <person name="Embley M.T."/>
            <person name="Ettema T.J.G."/>
        </authorList>
    </citation>
    <scope>NUCLEOTIDE SEQUENCE [LARGE SCALE GENOMIC DNA]</scope>
    <source>
        <strain evidence="3">NOE</strain>
    </source>
</reference>
<dbReference type="Proteomes" id="UP000253099">
    <property type="component" value="Unassembled WGS sequence"/>
</dbReference>
<dbReference type="EMBL" id="NIZT01000012">
    <property type="protein sequence ID" value="RBQ24026.1"/>
    <property type="molecule type" value="Genomic_DNA"/>
</dbReference>
<gene>
    <name evidence="3" type="primary">nudF_1</name>
    <name evidence="3" type="ORF">ALNOE001_05840</name>
</gene>
<comment type="caution">
    <text evidence="3">The sequence shown here is derived from an EMBL/GenBank/DDBJ whole genome shotgun (WGS) entry which is preliminary data.</text>
</comment>
<accession>A0A366MCQ6</accession>
<protein>
    <submittedName>
        <fullName evidence="3">ADP-ribose pyrophosphatase</fullName>
        <ecNumber evidence="3">3.6.1.13</ecNumber>
    </submittedName>
</protein>
<dbReference type="SUPFAM" id="SSF55811">
    <property type="entry name" value="Nudix"/>
    <property type="match status" value="1"/>
</dbReference>
<dbReference type="InterPro" id="IPR000086">
    <property type="entry name" value="NUDIX_hydrolase_dom"/>
</dbReference>
<dbReference type="InterPro" id="IPR015797">
    <property type="entry name" value="NUDIX_hydrolase-like_dom_sf"/>
</dbReference>
<dbReference type="PRINTS" id="PR00502">
    <property type="entry name" value="NUDIXFAMILY"/>
</dbReference>
<dbReference type="Gene3D" id="3.90.79.10">
    <property type="entry name" value="Nucleoside Triphosphate Pyrophosphohydrolase"/>
    <property type="match status" value="1"/>
</dbReference>
<feature type="domain" description="Nudix hydrolase" evidence="2">
    <location>
        <begin position="9"/>
        <end position="151"/>
    </location>
</feature>
<organism evidence="3 4">
    <name type="scientific">Candidatus Methanobinarius endosymbioticus</name>
    <dbReference type="NCBI Taxonomy" id="2006182"/>
    <lineage>
        <taxon>Archaea</taxon>
        <taxon>Methanobacteriati</taxon>
        <taxon>Methanobacteriota</taxon>
        <taxon>Methanomada group</taxon>
        <taxon>Methanobacteria</taxon>
        <taxon>Methanobacteriales</taxon>
        <taxon>Methanobacteriaceae</taxon>
        <taxon>Candidatus Methanobinarius</taxon>
    </lineage>
</organism>
<evidence type="ECO:0000313" key="4">
    <source>
        <dbReference type="Proteomes" id="UP000253099"/>
    </source>
</evidence>
<dbReference type="PANTHER" id="PTHR43736:SF1">
    <property type="entry name" value="DIHYDRONEOPTERIN TRIPHOSPHATE DIPHOSPHATASE"/>
    <property type="match status" value="1"/>
</dbReference>
<sequence length="162" mass="18715">MIYLTEYKKPSITVDIIIFNETISVNKKDNSIEFNENTEFILIKRKNHPFKNHWAIPGGFVDYGESVENSAIRESKEETAIDIQLKKLFNVYSDPNRDPRGHTITIVYLATGNFNKMNAESDAVDIGIFSFNDIKIMDLSFDHKKILNDVCNDFNKKIVFND</sequence>
<dbReference type="PROSITE" id="PS51462">
    <property type="entry name" value="NUDIX"/>
    <property type="match status" value="1"/>
</dbReference>
<dbReference type="CDD" id="cd18873">
    <property type="entry name" value="NUDIX_NadM_like"/>
    <property type="match status" value="1"/>
</dbReference>